<feature type="domain" description="Type I restriction modification DNA specificity" evidence="4">
    <location>
        <begin position="21"/>
        <end position="179"/>
    </location>
</feature>
<dbReference type="PANTHER" id="PTHR30408">
    <property type="entry name" value="TYPE-1 RESTRICTION ENZYME ECOKI SPECIFICITY PROTEIN"/>
    <property type="match status" value="1"/>
</dbReference>
<evidence type="ECO:0000256" key="3">
    <source>
        <dbReference type="ARBA" id="ARBA00023125"/>
    </source>
</evidence>
<gene>
    <name evidence="5" type="ORF">GWC95_15645</name>
</gene>
<feature type="domain" description="Type I restriction modification DNA specificity" evidence="4">
    <location>
        <begin position="223"/>
        <end position="374"/>
    </location>
</feature>
<organism evidence="5 6">
    <name type="scientific">Sediminibacterium roseum</name>
    <dbReference type="NCBI Taxonomy" id="1978412"/>
    <lineage>
        <taxon>Bacteria</taxon>
        <taxon>Pseudomonadati</taxon>
        <taxon>Bacteroidota</taxon>
        <taxon>Chitinophagia</taxon>
        <taxon>Chitinophagales</taxon>
        <taxon>Chitinophagaceae</taxon>
        <taxon>Sediminibacterium</taxon>
    </lineage>
</organism>
<protein>
    <recommendedName>
        <fullName evidence="4">Type I restriction modification DNA specificity domain-containing protein</fullName>
    </recommendedName>
</protein>
<reference evidence="5 6" key="1">
    <citation type="submission" date="2020-01" db="EMBL/GenBank/DDBJ databases">
        <title>Genome analysis.</title>
        <authorList>
            <person name="Wu S."/>
            <person name="Wang G."/>
        </authorList>
    </citation>
    <scope>NUCLEOTIDE SEQUENCE [LARGE SCALE GENOMIC DNA]</scope>
    <source>
        <strain evidence="5 6">SYL130</strain>
    </source>
</reference>
<dbReference type="InterPro" id="IPR044946">
    <property type="entry name" value="Restrct_endonuc_typeI_TRD_sf"/>
</dbReference>
<dbReference type="RefSeq" id="WP_161819646.1">
    <property type="nucleotide sequence ID" value="NZ_JAACJS010000015.1"/>
</dbReference>
<evidence type="ECO:0000256" key="2">
    <source>
        <dbReference type="ARBA" id="ARBA00022747"/>
    </source>
</evidence>
<evidence type="ECO:0000256" key="1">
    <source>
        <dbReference type="ARBA" id="ARBA00010923"/>
    </source>
</evidence>
<evidence type="ECO:0000259" key="4">
    <source>
        <dbReference type="Pfam" id="PF01420"/>
    </source>
</evidence>
<dbReference type="EMBL" id="JAACJS010000015">
    <property type="protein sequence ID" value="NCI51362.1"/>
    <property type="molecule type" value="Genomic_DNA"/>
</dbReference>
<dbReference type="SUPFAM" id="SSF116734">
    <property type="entry name" value="DNA methylase specificity domain"/>
    <property type="match status" value="2"/>
</dbReference>
<dbReference type="Proteomes" id="UP000753802">
    <property type="component" value="Unassembled WGS sequence"/>
</dbReference>
<dbReference type="CDD" id="cd17266">
    <property type="entry name" value="RMtype1_S_Sau1132ORF3780P-TRD2-CR2_like"/>
    <property type="match status" value="1"/>
</dbReference>
<accession>A0ABW9ZW22</accession>
<proteinExistence type="inferred from homology"/>
<name>A0ABW9ZW22_9BACT</name>
<dbReference type="InterPro" id="IPR052021">
    <property type="entry name" value="Type-I_RS_S_subunit"/>
</dbReference>
<dbReference type="CDD" id="cd16961">
    <property type="entry name" value="RMtype1_S_TRD-CR_like"/>
    <property type="match status" value="1"/>
</dbReference>
<comment type="similarity">
    <text evidence="1">Belongs to the type-I restriction system S methylase family.</text>
</comment>
<dbReference type="InterPro" id="IPR000055">
    <property type="entry name" value="Restrct_endonuc_typeI_TRD"/>
</dbReference>
<keyword evidence="6" id="KW-1185">Reference proteome</keyword>
<evidence type="ECO:0000313" key="5">
    <source>
        <dbReference type="EMBL" id="NCI51362.1"/>
    </source>
</evidence>
<dbReference type="Pfam" id="PF01420">
    <property type="entry name" value="Methylase_S"/>
    <property type="match status" value="2"/>
</dbReference>
<keyword evidence="3" id="KW-0238">DNA-binding</keyword>
<comment type="caution">
    <text evidence="5">The sequence shown here is derived from an EMBL/GenBank/DDBJ whole genome shotgun (WGS) entry which is preliminary data.</text>
</comment>
<keyword evidence="2" id="KW-0680">Restriction system</keyword>
<dbReference type="Gene3D" id="3.90.220.20">
    <property type="entry name" value="DNA methylase specificity domains"/>
    <property type="match status" value="2"/>
</dbReference>
<evidence type="ECO:0000313" key="6">
    <source>
        <dbReference type="Proteomes" id="UP000753802"/>
    </source>
</evidence>
<dbReference type="PANTHER" id="PTHR30408:SF13">
    <property type="entry name" value="TYPE I RESTRICTION ENZYME HINDI SPECIFICITY SUBUNIT"/>
    <property type="match status" value="1"/>
</dbReference>
<sequence>MAKKQKDIKVPNLRFPGFEGEWVKKTLGELCVMQAGKFVNASEISHITNKDYYPCYGGNGLRGYTKTFNYDGKYSLIGRQGALCGNVNPADGRFHATEHAIVVTPNKSIDSDWMFYLLTALNLNKYATGMAQPGLSVKNLERVEAIIPKTTDEQKKIGIILSLLDTRIQTQSKIIDTLKTLIKSFSNTLFLRRLRIKDENGKEFDDWKQMSGADIFASCSNTNHNSDLPILAITQDMGAVPRNLIDYQISVTDKSIESYKVVEIGDFIISLRSFQGGIEYSSYKGICSPAYVILRNKVEIDHRFYKYYFKSNSYIQLLNKKLEGIRDGKMISYKYFSEISLPYPTIKEQIKISNLLSTIDSKIKVETDLLFQLKKQKRVLLSRLFI</sequence>